<reference evidence="3" key="1">
    <citation type="submission" date="2020-10" db="EMBL/GenBank/DDBJ databases">
        <authorList>
            <person name="Kikuchi T."/>
        </authorList>
    </citation>
    <scope>NUCLEOTIDE SEQUENCE</scope>
    <source>
        <strain evidence="3">NKZ352</strain>
    </source>
</reference>
<evidence type="ECO:0000256" key="1">
    <source>
        <dbReference type="SAM" id="Phobius"/>
    </source>
</evidence>
<comment type="caution">
    <text evidence="3">The sequence shown here is derived from an EMBL/GenBank/DDBJ whole genome shotgun (WGS) entry which is preliminary data.</text>
</comment>
<evidence type="ECO:0000313" key="4">
    <source>
        <dbReference type="Proteomes" id="UP000835052"/>
    </source>
</evidence>
<dbReference type="Proteomes" id="UP000835052">
    <property type="component" value="Unassembled WGS sequence"/>
</dbReference>
<keyword evidence="1" id="KW-1133">Transmembrane helix</keyword>
<keyword evidence="2" id="KW-0732">Signal</keyword>
<name>A0A8S1I088_9PELO</name>
<feature type="signal peptide" evidence="2">
    <location>
        <begin position="1"/>
        <end position="18"/>
    </location>
</feature>
<keyword evidence="1" id="KW-0472">Membrane</keyword>
<dbReference type="AlphaFoldDB" id="A0A8S1I088"/>
<accession>A0A8S1I088</accession>
<evidence type="ECO:0000256" key="2">
    <source>
        <dbReference type="SAM" id="SignalP"/>
    </source>
</evidence>
<organism evidence="3 4">
    <name type="scientific">Caenorhabditis auriculariae</name>
    <dbReference type="NCBI Taxonomy" id="2777116"/>
    <lineage>
        <taxon>Eukaryota</taxon>
        <taxon>Metazoa</taxon>
        <taxon>Ecdysozoa</taxon>
        <taxon>Nematoda</taxon>
        <taxon>Chromadorea</taxon>
        <taxon>Rhabditida</taxon>
        <taxon>Rhabditina</taxon>
        <taxon>Rhabditomorpha</taxon>
        <taxon>Rhabditoidea</taxon>
        <taxon>Rhabditidae</taxon>
        <taxon>Peloderinae</taxon>
        <taxon>Caenorhabditis</taxon>
    </lineage>
</organism>
<evidence type="ECO:0000313" key="3">
    <source>
        <dbReference type="EMBL" id="CAD6199679.1"/>
    </source>
</evidence>
<feature type="transmembrane region" description="Helical" evidence="1">
    <location>
        <begin position="83"/>
        <end position="103"/>
    </location>
</feature>
<keyword evidence="1" id="KW-0812">Transmembrane</keyword>
<keyword evidence="4" id="KW-1185">Reference proteome</keyword>
<protein>
    <submittedName>
        <fullName evidence="3">Uncharacterized protein</fullName>
    </submittedName>
</protein>
<proteinExistence type="predicted"/>
<feature type="chain" id="PRO_5035944321" evidence="2">
    <location>
        <begin position="19"/>
        <end position="106"/>
    </location>
</feature>
<gene>
    <name evidence="3" type="ORF">CAUJ_LOCUS15579</name>
</gene>
<dbReference type="EMBL" id="CAJGYM010000194">
    <property type="protein sequence ID" value="CAD6199679.1"/>
    <property type="molecule type" value="Genomic_DNA"/>
</dbReference>
<sequence length="106" mass="12508">MRFLLIFFQLFALLLASAELESEETTIDYEEVKEMFEFRTEYLELNKTTGKLEVLQRTENMTQINEETLRIMLGTAQFFFDKLAFPFFVPATFFGVLAVESVFRHV</sequence>